<dbReference type="EMBL" id="BLAL01000071">
    <property type="protein sequence ID" value="GES83571.1"/>
    <property type="molecule type" value="Genomic_DNA"/>
</dbReference>
<keyword evidence="1" id="KW-0479">Metal-binding</keyword>
<gene>
    <name evidence="4" type="ORF">RCL2_001072600</name>
</gene>
<evidence type="ECO:0000313" key="4">
    <source>
        <dbReference type="EMBL" id="GES83571.1"/>
    </source>
</evidence>
<dbReference type="InterPro" id="IPR013087">
    <property type="entry name" value="Znf_C2H2_type"/>
</dbReference>
<dbReference type="Proteomes" id="UP000615446">
    <property type="component" value="Unassembled WGS sequence"/>
</dbReference>
<name>A0A8H3QL95_9GLOM</name>
<dbReference type="AlphaFoldDB" id="A0A8H3QL95"/>
<evidence type="ECO:0000259" key="3">
    <source>
        <dbReference type="PROSITE" id="PS50157"/>
    </source>
</evidence>
<sequence length="221" mass="25573">MWTCNICFKTFDRSTSYYNHRRSHKSNYEISSSEQESSSDEEKFSSNQIFSKKDDVHVCNHDSNDEGRGSDKSNEDKELNESEGEESSKSDENEIISGDLPIPIIEHPISATNIDEMANSNFFENDDQTFSNSDEQEFPNEIYRDFVKLVVHHKLSNDVGDAFLKFLRTHANLPKKMLPSSTRNARQFLDRIEEIVGNAEIAKELVFDYNEIWINQEVNNL</sequence>
<comment type="caution">
    <text evidence="4">The sequence shown here is derived from an EMBL/GenBank/DDBJ whole genome shotgun (WGS) entry which is preliminary data.</text>
</comment>
<evidence type="ECO:0000256" key="2">
    <source>
        <dbReference type="SAM" id="MobiDB-lite"/>
    </source>
</evidence>
<feature type="region of interest" description="Disordered" evidence="2">
    <location>
        <begin position="22"/>
        <end position="100"/>
    </location>
</feature>
<protein>
    <recommendedName>
        <fullName evidence="3">C2H2-type domain-containing protein</fullName>
    </recommendedName>
</protein>
<keyword evidence="1" id="KW-0863">Zinc-finger</keyword>
<accession>A0A8H3QL95</accession>
<evidence type="ECO:0000313" key="5">
    <source>
        <dbReference type="Proteomes" id="UP000615446"/>
    </source>
</evidence>
<reference evidence="4" key="1">
    <citation type="submission" date="2019-10" db="EMBL/GenBank/DDBJ databases">
        <title>Conservation and host-specific expression of non-tandemly repeated heterogenous ribosome RNA gene in arbuscular mycorrhizal fungi.</title>
        <authorList>
            <person name="Maeda T."/>
            <person name="Kobayashi Y."/>
            <person name="Nakagawa T."/>
            <person name="Ezawa T."/>
            <person name="Yamaguchi K."/>
            <person name="Bino T."/>
            <person name="Nishimoto Y."/>
            <person name="Shigenobu S."/>
            <person name="Kawaguchi M."/>
        </authorList>
    </citation>
    <scope>NUCLEOTIDE SEQUENCE</scope>
    <source>
        <strain evidence="4">HR1</strain>
    </source>
</reference>
<feature type="domain" description="C2H2-type" evidence="3">
    <location>
        <begin position="2"/>
        <end position="29"/>
    </location>
</feature>
<feature type="compositionally biased region" description="Basic and acidic residues" evidence="2">
    <location>
        <begin position="51"/>
        <end position="92"/>
    </location>
</feature>
<dbReference type="PROSITE" id="PS50157">
    <property type="entry name" value="ZINC_FINGER_C2H2_2"/>
    <property type="match status" value="1"/>
</dbReference>
<organism evidence="4 5">
    <name type="scientific">Rhizophagus clarus</name>
    <dbReference type="NCBI Taxonomy" id="94130"/>
    <lineage>
        <taxon>Eukaryota</taxon>
        <taxon>Fungi</taxon>
        <taxon>Fungi incertae sedis</taxon>
        <taxon>Mucoromycota</taxon>
        <taxon>Glomeromycotina</taxon>
        <taxon>Glomeromycetes</taxon>
        <taxon>Glomerales</taxon>
        <taxon>Glomeraceae</taxon>
        <taxon>Rhizophagus</taxon>
    </lineage>
</organism>
<dbReference type="GO" id="GO:0008270">
    <property type="term" value="F:zinc ion binding"/>
    <property type="evidence" value="ECO:0007669"/>
    <property type="project" value="UniProtKB-KW"/>
</dbReference>
<evidence type="ECO:0000256" key="1">
    <source>
        <dbReference type="PROSITE-ProRule" id="PRU00042"/>
    </source>
</evidence>
<dbReference type="PROSITE" id="PS00028">
    <property type="entry name" value="ZINC_FINGER_C2H2_1"/>
    <property type="match status" value="1"/>
</dbReference>
<dbReference type="OrthoDB" id="2443107at2759"/>
<keyword evidence="1" id="KW-0862">Zinc</keyword>
<proteinExistence type="predicted"/>